<dbReference type="Proteomes" id="UP000520814">
    <property type="component" value="Unassembled WGS sequence"/>
</dbReference>
<reference evidence="1 2" key="1">
    <citation type="submission" date="2020-08" db="EMBL/GenBank/DDBJ databases">
        <title>Genomic Encyclopedia of Type Strains, Phase IV (KMG-IV): sequencing the most valuable type-strain genomes for metagenomic binning, comparative biology and taxonomic classification.</title>
        <authorList>
            <person name="Goeker M."/>
        </authorList>
    </citation>
    <scope>NUCLEOTIDE SEQUENCE [LARGE SCALE GENOMIC DNA]</scope>
    <source>
        <strain evidence="1 2">DSM 23562</strain>
    </source>
</reference>
<name>A0A7W9W562_ARMRO</name>
<organism evidence="1 2">
    <name type="scientific">Armatimonas rosea</name>
    <dbReference type="NCBI Taxonomy" id="685828"/>
    <lineage>
        <taxon>Bacteria</taxon>
        <taxon>Bacillati</taxon>
        <taxon>Armatimonadota</taxon>
        <taxon>Armatimonadia</taxon>
        <taxon>Armatimonadales</taxon>
        <taxon>Armatimonadaceae</taxon>
        <taxon>Armatimonas</taxon>
    </lineage>
</organism>
<accession>A0A7W9W562</accession>
<protein>
    <submittedName>
        <fullName evidence="1">Uncharacterized protein</fullName>
    </submittedName>
</protein>
<comment type="caution">
    <text evidence="1">The sequence shown here is derived from an EMBL/GenBank/DDBJ whole genome shotgun (WGS) entry which is preliminary data.</text>
</comment>
<evidence type="ECO:0000313" key="1">
    <source>
        <dbReference type="EMBL" id="MBB6048585.1"/>
    </source>
</evidence>
<gene>
    <name evidence="1" type="ORF">HNQ39_000347</name>
</gene>
<dbReference type="AlphaFoldDB" id="A0A7W9W562"/>
<sequence length="593" mass="67200">MNTLFRIAFGDYEFVLDRTSLTYSLTETVTKTVWGTGLSLGWIELKERETGAITRTDFGDCKLISIAEKMGAAGKRILLGLDAPGGVPVDIYVICGPKEIQLTVEASRDSKTHLLERVGLLPGLCHAEQGGYLVLPLGEGTLLYPERYLPIETPQYEWDRMDQLPVWESLTMPFLGAVQPESALALLTDSAYAVGELGKSAMGSVSASWTYRRDPERRRLDIRIVPIPAGDYVAIARAYREKLIAERNHMTLRKKIREAPEKEYLIGSSFIKVNTAGDSLEDFPAYLNILKTELGLDRALLNLVFNRYHEVPENLVVDAFSIAREQNYKTVFRPVGKDDELITVEESKARFGGEVAFLSMRWREYQSAPSRWNFIEQNMQELENLKQHAQLIVQPDRWEWLAIAADFTVDSWRDDRGIYRVLQNVPLISVIYRDSVVQFSGCNHIYVQLFLSALLRLNPPSFALPTGITEGAEEMIAALRPCAMILCILHALTFPAFLTSHTFLTPNFLVEEALYSDKTRVVINQSETESYETDDLLLPPGGFYVRHPQLEAHDALRVGAVEFPQRAWRVRRSLDGKPLEQSEQVEEREFEVT</sequence>
<evidence type="ECO:0000313" key="2">
    <source>
        <dbReference type="Proteomes" id="UP000520814"/>
    </source>
</evidence>
<dbReference type="EMBL" id="JACHGW010000001">
    <property type="protein sequence ID" value="MBB6048585.1"/>
    <property type="molecule type" value="Genomic_DNA"/>
</dbReference>
<proteinExistence type="predicted"/>
<keyword evidence="2" id="KW-1185">Reference proteome</keyword>
<dbReference type="RefSeq" id="WP_184192223.1">
    <property type="nucleotide sequence ID" value="NZ_JACHGW010000001.1"/>
</dbReference>